<comment type="caution">
    <text evidence="1">The sequence shown here is derived from an EMBL/GenBank/DDBJ whole genome shotgun (WGS) entry which is preliminary data.</text>
</comment>
<sequence>MMNSLPTELLVIIFELVLTQDSIAPWCFDDWDLDETQWPEDHHLGEFIASPARFSYANFPYAIASVCLRWQEIASRIPEFWTNLVVILDAPTTRSSAFRSHIRWSGDLPITVLVKTLHDTIDADQELRRTRAIMEHLAPHIHRCTHITFDVHYCSSLPSIRQDFRGTMPILQGLTLWGRVSGAGASRDETSRWGFTSPNLQTLALSGANIRDICMGGAEWLGELARQGSRMSGIEFSRYGSTSNGFGNLHMHSVLDMLMSIPYHSVSQLVLTSLDLDCSGPLTNEDRGLSADKLLLKDLQAEFIIELFSALYAESATINRCPISTVDEILADELLLEDIYAGESLYRPLKEWNGIVLGVQNCPSFNDALLAEMAYGDVHRGFMCPELHTLTIRDCPNVSVRALRTLVDKRQAAARKEHVWVDYRDTSDMAIATVHPLIFIAVTGGPVLGEEDRNWFEANLGVFSWA</sequence>
<evidence type="ECO:0000313" key="1">
    <source>
        <dbReference type="EMBL" id="KAH7919074.1"/>
    </source>
</evidence>
<reference evidence="1" key="1">
    <citation type="journal article" date="2021" name="New Phytol.">
        <title>Evolutionary innovations through gain and loss of genes in the ectomycorrhizal Boletales.</title>
        <authorList>
            <person name="Wu G."/>
            <person name="Miyauchi S."/>
            <person name="Morin E."/>
            <person name="Kuo A."/>
            <person name="Drula E."/>
            <person name="Varga T."/>
            <person name="Kohler A."/>
            <person name="Feng B."/>
            <person name="Cao Y."/>
            <person name="Lipzen A."/>
            <person name="Daum C."/>
            <person name="Hundley H."/>
            <person name="Pangilinan J."/>
            <person name="Johnson J."/>
            <person name="Barry K."/>
            <person name="LaButti K."/>
            <person name="Ng V."/>
            <person name="Ahrendt S."/>
            <person name="Min B."/>
            <person name="Choi I.G."/>
            <person name="Park H."/>
            <person name="Plett J.M."/>
            <person name="Magnuson J."/>
            <person name="Spatafora J.W."/>
            <person name="Nagy L.G."/>
            <person name="Henrissat B."/>
            <person name="Grigoriev I.V."/>
            <person name="Yang Z.L."/>
            <person name="Xu J."/>
            <person name="Martin F.M."/>
        </authorList>
    </citation>
    <scope>NUCLEOTIDE SEQUENCE</scope>
    <source>
        <strain evidence="1">KUC20120723A-06</strain>
    </source>
</reference>
<protein>
    <submittedName>
        <fullName evidence="1">Uncharacterized protein</fullName>
    </submittedName>
</protein>
<organism evidence="1 2">
    <name type="scientific">Leucogyrophana mollusca</name>
    <dbReference type="NCBI Taxonomy" id="85980"/>
    <lineage>
        <taxon>Eukaryota</taxon>
        <taxon>Fungi</taxon>
        <taxon>Dikarya</taxon>
        <taxon>Basidiomycota</taxon>
        <taxon>Agaricomycotina</taxon>
        <taxon>Agaricomycetes</taxon>
        <taxon>Agaricomycetidae</taxon>
        <taxon>Boletales</taxon>
        <taxon>Boletales incertae sedis</taxon>
        <taxon>Leucogyrophana</taxon>
    </lineage>
</organism>
<evidence type="ECO:0000313" key="2">
    <source>
        <dbReference type="Proteomes" id="UP000790709"/>
    </source>
</evidence>
<name>A0ACB8B0Z0_9AGAM</name>
<keyword evidence="2" id="KW-1185">Reference proteome</keyword>
<dbReference type="Proteomes" id="UP000790709">
    <property type="component" value="Unassembled WGS sequence"/>
</dbReference>
<accession>A0ACB8B0Z0</accession>
<gene>
    <name evidence="1" type="ORF">BV22DRAFT_1099887</name>
</gene>
<dbReference type="EMBL" id="MU266698">
    <property type="protein sequence ID" value="KAH7919074.1"/>
    <property type="molecule type" value="Genomic_DNA"/>
</dbReference>
<proteinExistence type="predicted"/>